<sequence>MLDVLLYNYAVEIIIDEITKFYYCTDNIDNAKEVFDDKIKNFNGLGRFMKNHVIVKLYDFDKDCNIEYYDNREERS</sequence>
<evidence type="ECO:0000313" key="1">
    <source>
        <dbReference type="EMBL" id="QWM90142.1"/>
    </source>
</evidence>
<dbReference type="KEGG" id="vg:75691258"/>
<gene>
    <name evidence="1" type="primary">gp_23075</name>
</gene>
<organism evidence="1 2">
    <name type="scientific">uncultured phage cr9_1</name>
    <dbReference type="NCBI Taxonomy" id="2986400"/>
    <lineage>
        <taxon>Viruses</taxon>
        <taxon>Duplodnaviria</taxon>
        <taxon>Heunggongvirae</taxon>
        <taxon>Uroviricota</taxon>
        <taxon>Caudoviricetes</taxon>
        <taxon>Crassvirales</taxon>
        <taxon>Intestiviridae</taxon>
        <taxon>Crudevirinae</taxon>
        <taxon>Dabirmavirus</taxon>
        <taxon>Dabirmavirus hominis</taxon>
    </lineage>
</organism>
<reference evidence="1 2" key="1">
    <citation type="submission" date="2021-04" db="EMBL/GenBank/DDBJ databases">
        <authorList>
            <person name="Shkoporov A.N."/>
            <person name="Stockdale S.R."/>
            <person name="Guerin E."/>
            <person name="Ross R.P."/>
            <person name="Hill C."/>
        </authorList>
    </citation>
    <scope>NUCLEOTIDE SEQUENCE [LARGE SCALE GENOMIC DNA]</scope>
    <source>
        <strain evidence="2">cr9_1</strain>
    </source>
</reference>
<evidence type="ECO:0000313" key="2">
    <source>
        <dbReference type="Proteomes" id="UP000827813"/>
    </source>
</evidence>
<dbReference type="RefSeq" id="YP_010359714.1">
    <property type="nucleotide sequence ID" value="NC_062776.1"/>
</dbReference>
<name>A0AAE7S0Y7_9CAUD</name>
<accession>A0AAE7S0Y7</accession>
<proteinExistence type="predicted"/>
<keyword evidence="2" id="KW-1185">Reference proteome</keyword>
<protein>
    <submittedName>
        <fullName evidence="1">Uncharacterized protein</fullName>
    </submittedName>
</protein>
<dbReference type="Proteomes" id="UP000827813">
    <property type="component" value="Segment"/>
</dbReference>
<dbReference type="GeneID" id="75691258"/>
<dbReference type="EMBL" id="MZ130486">
    <property type="protein sequence ID" value="QWM90142.1"/>
    <property type="molecule type" value="Genomic_DNA"/>
</dbReference>